<sequence>MTDSLDPRQGDQRAYSEVFKEGFNIESFIQSRKQTRIVSELMKSQAADFLNTVTPLIKPQALFGEYLTGAPRGSTREAHHHFKGLKALYEEHGSAKPFNLMNELETPIDLIDSTPTLFPLEYDLQIEGLSRPIRIISPTRWVVGYKHFELARFRQIIRDPNRSNSELHRFVVHYLMAFYCFSHSGNLGRLFKGLRYPVTFQRLRDFGELPFCVINAPVRARLPEEQVIRQSTEISGSHTFEELIRQRDITDMEDDLKGQLLEALGLFETPQV</sequence>
<organism evidence="1 2">
    <name type="scientific">Terasakiispira papahanaumokuakeensis</name>
    <dbReference type="NCBI Taxonomy" id="197479"/>
    <lineage>
        <taxon>Bacteria</taxon>
        <taxon>Pseudomonadati</taxon>
        <taxon>Pseudomonadota</taxon>
        <taxon>Gammaproteobacteria</taxon>
        <taxon>Oceanospirillales</taxon>
        <taxon>Terasakiispira</taxon>
    </lineage>
</organism>
<evidence type="ECO:0000313" key="1">
    <source>
        <dbReference type="EMBL" id="ODC05222.1"/>
    </source>
</evidence>
<reference evidence="1 2" key="1">
    <citation type="submission" date="2016-08" db="EMBL/GenBank/DDBJ databases">
        <authorList>
            <person name="Seilhamer J.J."/>
        </authorList>
    </citation>
    <scope>NUCLEOTIDE SEQUENCE [LARGE SCALE GENOMIC DNA]</scope>
    <source>
        <strain evidence="1 2">PH27A</strain>
    </source>
</reference>
<name>A0A1E2VEC7_9GAMM</name>
<keyword evidence="2" id="KW-1185">Reference proteome</keyword>
<dbReference type="EMBL" id="MDTQ01000001">
    <property type="protein sequence ID" value="ODC05222.1"/>
    <property type="molecule type" value="Genomic_DNA"/>
</dbReference>
<dbReference type="AlphaFoldDB" id="A0A1E2VEC7"/>
<dbReference type="Proteomes" id="UP000094291">
    <property type="component" value="Unassembled WGS sequence"/>
</dbReference>
<dbReference type="STRING" id="197479.BFW38_05750"/>
<evidence type="ECO:0000313" key="2">
    <source>
        <dbReference type="Proteomes" id="UP000094291"/>
    </source>
</evidence>
<protein>
    <submittedName>
        <fullName evidence="1">Uncharacterized protein</fullName>
    </submittedName>
</protein>
<proteinExistence type="predicted"/>
<gene>
    <name evidence="1" type="ORF">BFW38_05750</name>
</gene>
<accession>A0A1E2VEC7</accession>
<dbReference type="RefSeq" id="WP_069000243.1">
    <property type="nucleotide sequence ID" value="NZ_MDTQ01000001.1"/>
</dbReference>
<comment type="caution">
    <text evidence="1">The sequence shown here is derived from an EMBL/GenBank/DDBJ whole genome shotgun (WGS) entry which is preliminary data.</text>
</comment>